<dbReference type="InterPro" id="IPR027417">
    <property type="entry name" value="P-loop_NTPase"/>
</dbReference>
<dbReference type="PROSITE" id="PS01128">
    <property type="entry name" value="SHIKIMATE_KINASE"/>
    <property type="match status" value="1"/>
</dbReference>
<dbReference type="PRINTS" id="PR01100">
    <property type="entry name" value="SHIKIMTKNASE"/>
</dbReference>
<dbReference type="GO" id="GO:0005829">
    <property type="term" value="C:cytosol"/>
    <property type="evidence" value="ECO:0007669"/>
    <property type="project" value="TreeGrafter"/>
</dbReference>
<protein>
    <recommendedName>
        <fullName evidence="3 11">Shikimate kinase</fullName>
        <shortName evidence="11">SK</shortName>
        <ecNumber evidence="3 11">2.7.1.71</ecNumber>
    </recommendedName>
</protein>
<dbReference type="RefSeq" id="WP_213368558.1">
    <property type="nucleotide sequence ID" value="NZ_QTKX01000001.1"/>
</dbReference>
<evidence type="ECO:0000256" key="9">
    <source>
        <dbReference type="ARBA" id="ARBA00023141"/>
    </source>
</evidence>
<feature type="binding site" evidence="11">
    <location>
        <position position="78"/>
    </location>
    <ligand>
        <name>substrate</name>
    </ligand>
</feature>
<comment type="caution">
    <text evidence="12">The sequence shown here is derived from an EMBL/GenBank/DDBJ whole genome shotgun (WGS) entry which is preliminary data.</text>
</comment>
<comment type="function">
    <text evidence="11">Catalyzes the specific phosphorylation of the 3-hydroxyl group of shikimic acid using ATP as a cosubstrate.</text>
</comment>
<keyword evidence="11" id="KW-0460">Magnesium</keyword>
<dbReference type="CDD" id="cd00464">
    <property type="entry name" value="SK"/>
    <property type="match status" value="1"/>
</dbReference>
<dbReference type="Proteomes" id="UP000761411">
    <property type="component" value="Unassembled WGS sequence"/>
</dbReference>
<sequence>MEAIYLIGFMGSGKTTVSQELAKKLEVAVYDTDQEIVKLAGKTINEIFSIDGEEKFRELESKVLYSLPLKDAVVSTGGGIIGSEKNRAFLSGKMNVVFLNAEFSIIMERLKDDDTRPLLSTNNIEAAETLYNSRIPFYREAAFIEIDTSCKSVSIIVNEIIQRMKK</sequence>
<dbReference type="EMBL" id="QTKX01000001">
    <property type="protein sequence ID" value="MBS8264874.1"/>
    <property type="molecule type" value="Genomic_DNA"/>
</dbReference>
<dbReference type="GO" id="GO:0000287">
    <property type="term" value="F:magnesium ion binding"/>
    <property type="evidence" value="ECO:0007669"/>
    <property type="project" value="UniProtKB-UniRule"/>
</dbReference>
<keyword evidence="4 11" id="KW-0028">Amino-acid biosynthesis</keyword>
<dbReference type="GO" id="GO:0009423">
    <property type="term" value="P:chorismate biosynthetic process"/>
    <property type="evidence" value="ECO:0007669"/>
    <property type="project" value="UniProtKB-UniRule"/>
</dbReference>
<keyword evidence="5 11" id="KW-0808">Transferase</keyword>
<feature type="binding site" evidence="11">
    <location>
        <position position="134"/>
    </location>
    <ligand>
        <name>substrate</name>
    </ligand>
</feature>
<evidence type="ECO:0000256" key="5">
    <source>
        <dbReference type="ARBA" id="ARBA00022679"/>
    </source>
</evidence>
<feature type="binding site" evidence="11">
    <location>
        <begin position="11"/>
        <end position="16"/>
    </location>
    <ligand>
        <name>ATP</name>
        <dbReference type="ChEBI" id="CHEBI:30616"/>
    </ligand>
</feature>
<dbReference type="GO" id="GO:0005524">
    <property type="term" value="F:ATP binding"/>
    <property type="evidence" value="ECO:0007669"/>
    <property type="project" value="UniProtKB-UniRule"/>
</dbReference>
<dbReference type="InterPro" id="IPR000623">
    <property type="entry name" value="Shikimate_kinase/TSH1"/>
</dbReference>
<evidence type="ECO:0000256" key="3">
    <source>
        <dbReference type="ARBA" id="ARBA00012154"/>
    </source>
</evidence>
<comment type="cofactor">
    <cofactor evidence="11">
        <name>Mg(2+)</name>
        <dbReference type="ChEBI" id="CHEBI:18420"/>
    </cofactor>
    <text evidence="11">Binds 1 Mg(2+) ion per subunit.</text>
</comment>
<comment type="pathway">
    <text evidence="1 11">Metabolic intermediate biosynthesis; chorismate biosynthesis; chorismate from D-erythrose 4-phosphate and phosphoenolpyruvate: step 5/7.</text>
</comment>
<dbReference type="PANTHER" id="PTHR21087:SF16">
    <property type="entry name" value="SHIKIMATE KINASE 1, CHLOROPLASTIC"/>
    <property type="match status" value="1"/>
</dbReference>
<evidence type="ECO:0000313" key="12">
    <source>
        <dbReference type="EMBL" id="MBS8264874.1"/>
    </source>
</evidence>
<feature type="binding site" evidence="11">
    <location>
        <position position="15"/>
    </location>
    <ligand>
        <name>Mg(2+)</name>
        <dbReference type="ChEBI" id="CHEBI:18420"/>
    </ligand>
</feature>
<gene>
    <name evidence="11" type="primary">aroK</name>
    <name evidence="12" type="ORF">DYI25_10520</name>
</gene>
<evidence type="ECO:0000256" key="7">
    <source>
        <dbReference type="ARBA" id="ARBA00022777"/>
    </source>
</evidence>
<dbReference type="AlphaFoldDB" id="A0A944CL77"/>
<keyword evidence="7 11" id="KW-0418">Kinase</keyword>
<dbReference type="InterPro" id="IPR031322">
    <property type="entry name" value="Shikimate/glucono_kinase"/>
</dbReference>
<keyword evidence="11" id="KW-0963">Cytoplasm</keyword>
<dbReference type="Pfam" id="PF01202">
    <property type="entry name" value="SKI"/>
    <property type="match status" value="1"/>
</dbReference>
<evidence type="ECO:0000256" key="1">
    <source>
        <dbReference type="ARBA" id="ARBA00004842"/>
    </source>
</evidence>
<comment type="subcellular location">
    <subcellularLocation>
        <location evidence="11">Cytoplasm</location>
    </subcellularLocation>
</comment>
<accession>A0A944CL77</accession>
<evidence type="ECO:0000256" key="6">
    <source>
        <dbReference type="ARBA" id="ARBA00022741"/>
    </source>
</evidence>
<comment type="subunit">
    <text evidence="11">Monomer.</text>
</comment>
<keyword evidence="6 11" id="KW-0547">Nucleotide-binding</keyword>
<keyword evidence="11" id="KW-0479">Metal-binding</keyword>
<evidence type="ECO:0000256" key="10">
    <source>
        <dbReference type="ARBA" id="ARBA00048567"/>
    </source>
</evidence>
<name>A0A944CL77_9BACI</name>
<dbReference type="PANTHER" id="PTHR21087">
    <property type="entry name" value="SHIKIMATE KINASE"/>
    <property type="match status" value="1"/>
</dbReference>
<dbReference type="HAMAP" id="MF_00109">
    <property type="entry name" value="Shikimate_kinase"/>
    <property type="match status" value="1"/>
</dbReference>
<evidence type="ECO:0000256" key="2">
    <source>
        <dbReference type="ARBA" id="ARBA00006997"/>
    </source>
</evidence>
<keyword evidence="9 11" id="KW-0057">Aromatic amino acid biosynthesis</keyword>
<dbReference type="EC" id="2.7.1.71" evidence="3 11"/>
<feature type="binding site" evidence="11">
    <location>
        <position position="57"/>
    </location>
    <ligand>
        <name>substrate</name>
    </ligand>
</feature>
<organism evidence="12 13">
    <name type="scientific">Mesobacillus boroniphilus</name>
    <dbReference type="NCBI Taxonomy" id="308892"/>
    <lineage>
        <taxon>Bacteria</taxon>
        <taxon>Bacillati</taxon>
        <taxon>Bacillota</taxon>
        <taxon>Bacilli</taxon>
        <taxon>Bacillales</taxon>
        <taxon>Bacillaceae</taxon>
        <taxon>Mesobacillus</taxon>
    </lineage>
</organism>
<dbReference type="Gene3D" id="3.40.50.300">
    <property type="entry name" value="P-loop containing nucleotide triphosphate hydrolases"/>
    <property type="match status" value="1"/>
</dbReference>
<dbReference type="GO" id="GO:0009073">
    <property type="term" value="P:aromatic amino acid family biosynthetic process"/>
    <property type="evidence" value="ECO:0007669"/>
    <property type="project" value="UniProtKB-KW"/>
</dbReference>
<proteinExistence type="inferred from homology"/>
<dbReference type="GO" id="GO:0008652">
    <property type="term" value="P:amino acid biosynthetic process"/>
    <property type="evidence" value="ECO:0007669"/>
    <property type="project" value="UniProtKB-KW"/>
</dbReference>
<feature type="binding site" evidence="11">
    <location>
        <position position="116"/>
    </location>
    <ligand>
        <name>ATP</name>
        <dbReference type="ChEBI" id="CHEBI:30616"/>
    </ligand>
</feature>
<keyword evidence="13" id="KW-1185">Reference proteome</keyword>
<keyword evidence="8 11" id="KW-0067">ATP-binding</keyword>
<reference evidence="12 13" key="1">
    <citation type="journal article" date="2021" name="Microorganisms">
        <title>Bacterial Dimethylsulfoniopropionate Biosynthesis in the East China Sea.</title>
        <authorList>
            <person name="Liu J."/>
            <person name="Zhang Y."/>
            <person name="Liu J."/>
            <person name="Zhong H."/>
            <person name="Williams B.T."/>
            <person name="Zheng Y."/>
            <person name="Curson A.R.J."/>
            <person name="Sun C."/>
            <person name="Sun H."/>
            <person name="Song D."/>
            <person name="Wagner Mackenzie B."/>
            <person name="Bermejo Martinez A."/>
            <person name="Todd J.D."/>
            <person name="Zhang X.H."/>
        </authorList>
    </citation>
    <scope>NUCLEOTIDE SEQUENCE [LARGE SCALE GENOMIC DNA]</scope>
    <source>
        <strain evidence="12 13">ESS08</strain>
    </source>
</reference>
<dbReference type="SUPFAM" id="SSF52540">
    <property type="entry name" value="P-loop containing nucleoside triphosphate hydrolases"/>
    <property type="match status" value="1"/>
</dbReference>
<comment type="similarity">
    <text evidence="2 11">Belongs to the shikimate kinase family.</text>
</comment>
<dbReference type="GO" id="GO:0004765">
    <property type="term" value="F:shikimate kinase activity"/>
    <property type="evidence" value="ECO:0007669"/>
    <property type="project" value="UniProtKB-UniRule"/>
</dbReference>
<evidence type="ECO:0000256" key="11">
    <source>
        <dbReference type="HAMAP-Rule" id="MF_00109"/>
    </source>
</evidence>
<evidence type="ECO:0000256" key="4">
    <source>
        <dbReference type="ARBA" id="ARBA00022605"/>
    </source>
</evidence>
<comment type="catalytic activity">
    <reaction evidence="10 11">
        <text>shikimate + ATP = 3-phosphoshikimate + ADP + H(+)</text>
        <dbReference type="Rhea" id="RHEA:13121"/>
        <dbReference type="ChEBI" id="CHEBI:15378"/>
        <dbReference type="ChEBI" id="CHEBI:30616"/>
        <dbReference type="ChEBI" id="CHEBI:36208"/>
        <dbReference type="ChEBI" id="CHEBI:145989"/>
        <dbReference type="ChEBI" id="CHEBI:456216"/>
        <dbReference type="EC" id="2.7.1.71"/>
    </reaction>
</comment>
<evidence type="ECO:0000256" key="8">
    <source>
        <dbReference type="ARBA" id="ARBA00022840"/>
    </source>
</evidence>
<feature type="binding site" evidence="11">
    <location>
        <position position="33"/>
    </location>
    <ligand>
        <name>substrate</name>
    </ligand>
</feature>
<dbReference type="InterPro" id="IPR023000">
    <property type="entry name" value="Shikimate_kinase_CS"/>
</dbReference>
<comment type="caution">
    <text evidence="11">Lacks conserved residue(s) required for the propagation of feature annotation.</text>
</comment>
<evidence type="ECO:0000313" key="13">
    <source>
        <dbReference type="Proteomes" id="UP000761411"/>
    </source>
</evidence>